<name>A0ABQ6F597_9RHOO</name>
<protein>
    <submittedName>
        <fullName evidence="3">Acetylhydrolase</fullName>
    </submittedName>
</protein>
<sequence length="317" mass="34170">MALDPQAQALLAMIYRVGAPRFHELDTHQARRSFEKLQGTFGPEARAVSSVTEVPIPATHAKDGVIMARLYRPLSAGPDDILPVAFYFHGGGWCIGDVASYDGLCRELAHLGGVAVLSVDYRLAPEHPFPTAVEDALRAVTWSLANAVLLGIDPSRFALAGDSAGGTLSAVTALQLRNANGPQAALQLLIYPCTDILSQRPSRREFASGYFLDTESLAWFFERYLPNQDDWQDWRASPINAGRFDGLPPATFILAECDPLTDDGKAYAALLGEAGVPVTVHEFEGMVHGFFSLGKYFPQAVKAVERAGGALRAALLG</sequence>
<accession>A0ABQ6F597</accession>
<dbReference type="Pfam" id="PF07859">
    <property type="entry name" value="Abhydrolase_3"/>
    <property type="match status" value="1"/>
</dbReference>
<keyword evidence="1" id="KW-0378">Hydrolase</keyword>
<feature type="domain" description="Alpha/beta hydrolase fold-3" evidence="2">
    <location>
        <begin position="86"/>
        <end position="291"/>
    </location>
</feature>
<dbReference type="InterPro" id="IPR013094">
    <property type="entry name" value="AB_hydrolase_3"/>
</dbReference>
<gene>
    <name evidence="3" type="ORF">GCM10007933_01730</name>
</gene>
<dbReference type="EMBL" id="BSPX01000001">
    <property type="protein sequence ID" value="GLT20722.1"/>
    <property type="molecule type" value="Genomic_DNA"/>
</dbReference>
<dbReference type="InterPro" id="IPR050300">
    <property type="entry name" value="GDXG_lipolytic_enzyme"/>
</dbReference>
<dbReference type="InterPro" id="IPR029058">
    <property type="entry name" value="AB_hydrolase_fold"/>
</dbReference>
<evidence type="ECO:0000313" key="3">
    <source>
        <dbReference type="EMBL" id="GLT20722.1"/>
    </source>
</evidence>
<evidence type="ECO:0000259" key="2">
    <source>
        <dbReference type="Pfam" id="PF07859"/>
    </source>
</evidence>
<dbReference type="Gene3D" id="3.40.50.1820">
    <property type="entry name" value="alpha/beta hydrolase"/>
    <property type="match status" value="1"/>
</dbReference>
<dbReference type="RefSeq" id="WP_284186317.1">
    <property type="nucleotide sequence ID" value="NZ_BSPX01000001.1"/>
</dbReference>
<reference evidence="4" key="1">
    <citation type="journal article" date="2019" name="Int. J. Syst. Evol. Microbiol.">
        <title>The Global Catalogue of Microorganisms (GCM) 10K type strain sequencing project: providing services to taxonomists for standard genome sequencing and annotation.</title>
        <authorList>
            <consortium name="The Broad Institute Genomics Platform"/>
            <consortium name="The Broad Institute Genome Sequencing Center for Infectious Disease"/>
            <person name="Wu L."/>
            <person name="Ma J."/>
        </authorList>
    </citation>
    <scope>NUCLEOTIDE SEQUENCE [LARGE SCALE GENOMIC DNA]</scope>
    <source>
        <strain evidence="4">NBRC 102407</strain>
    </source>
</reference>
<organism evidence="3 4">
    <name type="scientific">Zoogloea oryzae</name>
    <dbReference type="NCBI Taxonomy" id="310767"/>
    <lineage>
        <taxon>Bacteria</taxon>
        <taxon>Pseudomonadati</taxon>
        <taxon>Pseudomonadota</taxon>
        <taxon>Betaproteobacteria</taxon>
        <taxon>Rhodocyclales</taxon>
        <taxon>Zoogloeaceae</taxon>
        <taxon>Zoogloea</taxon>
    </lineage>
</organism>
<dbReference type="SUPFAM" id="SSF53474">
    <property type="entry name" value="alpha/beta-Hydrolases"/>
    <property type="match status" value="1"/>
</dbReference>
<proteinExistence type="predicted"/>
<dbReference type="PANTHER" id="PTHR48081:SF8">
    <property type="entry name" value="ALPHA_BETA HYDROLASE FOLD-3 DOMAIN-CONTAINING PROTEIN-RELATED"/>
    <property type="match status" value="1"/>
</dbReference>
<keyword evidence="4" id="KW-1185">Reference proteome</keyword>
<dbReference type="PANTHER" id="PTHR48081">
    <property type="entry name" value="AB HYDROLASE SUPERFAMILY PROTEIN C4A8.06C"/>
    <property type="match status" value="1"/>
</dbReference>
<evidence type="ECO:0000313" key="4">
    <source>
        <dbReference type="Proteomes" id="UP001157167"/>
    </source>
</evidence>
<dbReference type="Proteomes" id="UP001157167">
    <property type="component" value="Unassembled WGS sequence"/>
</dbReference>
<comment type="caution">
    <text evidence="3">The sequence shown here is derived from an EMBL/GenBank/DDBJ whole genome shotgun (WGS) entry which is preliminary data.</text>
</comment>
<evidence type="ECO:0000256" key="1">
    <source>
        <dbReference type="ARBA" id="ARBA00022801"/>
    </source>
</evidence>